<dbReference type="RefSeq" id="WP_149487512.1">
    <property type="nucleotide sequence ID" value="NZ_CP036150.1"/>
</dbReference>
<accession>A0A5C1QPP2</accession>
<feature type="transmembrane region" description="Helical" evidence="7">
    <location>
        <begin position="76"/>
        <end position="97"/>
    </location>
</feature>
<evidence type="ECO:0000256" key="1">
    <source>
        <dbReference type="ARBA" id="ARBA00004651"/>
    </source>
</evidence>
<keyword evidence="4 7" id="KW-0812">Transmembrane</keyword>
<feature type="domain" description="ABC transmembrane type-1" evidence="8">
    <location>
        <begin position="72"/>
        <end position="283"/>
    </location>
</feature>
<comment type="subcellular location">
    <subcellularLocation>
        <location evidence="1 7">Cell membrane</location>
        <topology evidence="1 7">Multi-pass membrane protein</topology>
    </subcellularLocation>
</comment>
<evidence type="ECO:0000256" key="3">
    <source>
        <dbReference type="ARBA" id="ARBA00022475"/>
    </source>
</evidence>
<evidence type="ECO:0000259" key="8">
    <source>
        <dbReference type="PROSITE" id="PS50928"/>
    </source>
</evidence>
<dbReference type="KEGG" id="ock:EXM22_16155"/>
<dbReference type="PANTHER" id="PTHR30193:SF41">
    <property type="entry name" value="DIACETYLCHITOBIOSE UPTAKE SYSTEM PERMEASE PROTEIN NGCF"/>
    <property type="match status" value="1"/>
</dbReference>
<dbReference type="PROSITE" id="PS50928">
    <property type="entry name" value="ABC_TM1"/>
    <property type="match status" value="1"/>
</dbReference>
<dbReference type="AlphaFoldDB" id="A0A5C1QPP2"/>
<feature type="transmembrane region" description="Helical" evidence="7">
    <location>
        <begin position="206"/>
        <end position="227"/>
    </location>
</feature>
<evidence type="ECO:0000256" key="4">
    <source>
        <dbReference type="ARBA" id="ARBA00022692"/>
    </source>
</evidence>
<dbReference type="GO" id="GO:0055085">
    <property type="term" value="P:transmembrane transport"/>
    <property type="evidence" value="ECO:0007669"/>
    <property type="project" value="InterPro"/>
</dbReference>
<dbReference type="PANTHER" id="PTHR30193">
    <property type="entry name" value="ABC TRANSPORTER PERMEASE PROTEIN"/>
    <property type="match status" value="1"/>
</dbReference>
<keyword evidence="2 7" id="KW-0813">Transport</keyword>
<dbReference type="OrthoDB" id="9786413at2"/>
<feature type="transmembrane region" description="Helical" evidence="7">
    <location>
        <begin position="12"/>
        <end position="41"/>
    </location>
</feature>
<gene>
    <name evidence="9" type="ORF">EXM22_16155</name>
</gene>
<evidence type="ECO:0000256" key="2">
    <source>
        <dbReference type="ARBA" id="ARBA00022448"/>
    </source>
</evidence>
<proteinExistence type="inferred from homology"/>
<dbReference type="Pfam" id="PF00528">
    <property type="entry name" value="BPD_transp_1"/>
    <property type="match status" value="1"/>
</dbReference>
<sequence length="296" mass="32696">MKLKINTGSDAILGSLMLLPALALFLVFVITPLIGGAFLGFTNWDGVSPALNFVGLKNYVEIFTSETSITPLKNTIVFAFLSTISINVCALAVAVALNRKLHTKKFLRTVFFLPTVLSPLVVGFVFSFIFSVPIADFGKKIGVEVIAYNLIGSSQWALHTAIFTNTWRMLGWYMIIYIAGLQNIPQDLYEACDIDGASAWQRFRGITFPLIAPALTINLVLSVSRAFKEYDLVYALTNGGPGISSQIISMSIYRESFVNRRAGYGSALGIVLFVMILIITLIQINILRKRERNAEY</sequence>
<comment type="similarity">
    <text evidence="7">Belongs to the binding-protein-dependent transport system permease family.</text>
</comment>
<dbReference type="InterPro" id="IPR000515">
    <property type="entry name" value="MetI-like"/>
</dbReference>
<keyword evidence="5 7" id="KW-1133">Transmembrane helix</keyword>
<organism evidence="9 10">
    <name type="scientific">Oceanispirochaeta crateris</name>
    <dbReference type="NCBI Taxonomy" id="2518645"/>
    <lineage>
        <taxon>Bacteria</taxon>
        <taxon>Pseudomonadati</taxon>
        <taxon>Spirochaetota</taxon>
        <taxon>Spirochaetia</taxon>
        <taxon>Spirochaetales</taxon>
        <taxon>Spirochaetaceae</taxon>
        <taxon>Oceanispirochaeta</taxon>
    </lineage>
</organism>
<dbReference type="CDD" id="cd06261">
    <property type="entry name" value="TM_PBP2"/>
    <property type="match status" value="1"/>
</dbReference>
<keyword evidence="10" id="KW-1185">Reference proteome</keyword>
<name>A0A5C1QPP2_9SPIO</name>
<evidence type="ECO:0000256" key="6">
    <source>
        <dbReference type="ARBA" id="ARBA00023136"/>
    </source>
</evidence>
<evidence type="ECO:0000313" key="9">
    <source>
        <dbReference type="EMBL" id="QEN09437.1"/>
    </source>
</evidence>
<dbReference type="Proteomes" id="UP000324209">
    <property type="component" value="Chromosome"/>
</dbReference>
<dbReference type="SUPFAM" id="SSF161098">
    <property type="entry name" value="MetI-like"/>
    <property type="match status" value="1"/>
</dbReference>
<keyword evidence="6 7" id="KW-0472">Membrane</keyword>
<dbReference type="InterPro" id="IPR035906">
    <property type="entry name" value="MetI-like_sf"/>
</dbReference>
<feature type="transmembrane region" description="Helical" evidence="7">
    <location>
        <begin position="264"/>
        <end position="287"/>
    </location>
</feature>
<dbReference type="Gene3D" id="1.10.3720.10">
    <property type="entry name" value="MetI-like"/>
    <property type="match status" value="1"/>
</dbReference>
<evidence type="ECO:0000313" key="10">
    <source>
        <dbReference type="Proteomes" id="UP000324209"/>
    </source>
</evidence>
<protein>
    <submittedName>
        <fullName evidence="9">Sugar ABC transporter permease</fullName>
    </submittedName>
</protein>
<dbReference type="InterPro" id="IPR051393">
    <property type="entry name" value="ABC_transporter_permease"/>
</dbReference>
<dbReference type="EMBL" id="CP036150">
    <property type="protein sequence ID" value="QEN09437.1"/>
    <property type="molecule type" value="Genomic_DNA"/>
</dbReference>
<reference evidence="9 10" key="1">
    <citation type="submission" date="2019-02" db="EMBL/GenBank/DDBJ databases">
        <title>Complete Genome Sequence and Methylome Analysis of free living Spirochaetas.</title>
        <authorList>
            <person name="Fomenkov A."/>
            <person name="Dubinina G."/>
            <person name="Leshcheva N."/>
            <person name="Mikheeva N."/>
            <person name="Grabovich M."/>
            <person name="Vincze T."/>
            <person name="Roberts R.J."/>
        </authorList>
    </citation>
    <scope>NUCLEOTIDE SEQUENCE [LARGE SCALE GENOMIC DNA]</scope>
    <source>
        <strain evidence="9 10">K2</strain>
    </source>
</reference>
<keyword evidence="3" id="KW-1003">Cell membrane</keyword>
<feature type="transmembrane region" description="Helical" evidence="7">
    <location>
        <begin position="109"/>
        <end position="134"/>
    </location>
</feature>
<evidence type="ECO:0000256" key="5">
    <source>
        <dbReference type="ARBA" id="ARBA00022989"/>
    </source>
</evidence>
<dbReference type="GO" id="GO:0005886">
    <property type="term" value="C:plasma membrane"/>
    <property type="evidence" value="ECO:0007669"/>
    <property type="project" value="UniProtKB-SubCell"/>
</dbReference>
<evidence type="ECO:0000256" key="7">
    <source>
        <dbReference type="RuleBase" id="RU363032"/>
    </source>
</evidence>